<keyword evidence="3" id="KW-1185">Reference proteome</keyword>
<organism evidence="2 3">
    <name type="scientific">Haemaphysalis longicornis</name>
    <name type="common">Bush tick</name>
    <dbReference type="NCBI Taxonomy" id="44386"/>
    <lineage>
        <taxon>Eukaryota</taxon>
        <taxon>Metazoa</taxon>
        <taxon>Ecdysozoa</taxon>
        <taxon>Arthropoda</taxon>
        <taxon>Chelicerata</taxon>
        <taxon>Arachnida</taxon>
        <taxon>Acari</taxon>
        <taxon>Parasitiformes</taxon>
        <taxon>Ixodida</taxon>
        <taxon>Ixodoidea</taxon>
        <taxon>Ixodidae</taxon>
        <taxon>Haemaphysalinae</taxon>
        <taxon>Haemaphysalis</taxon>
    </lineage>
</organism>
<name>A0A9J6FF35_HAELO</name>
<proteinExistence type="predicted"/>
<dbReference type="Proteomes" id="UP000821853">
    <property type="component" value="Chromosome 1"/>
</dbReference>
<evidence type="ECO:0008006" key="4">
    <source>
        <dbReference type="Google" id="ProtNLM"/>
    </source>
</evidence>
<dbReference type="OMA" id="AYETDIC"/>
<dbReference type="OrthoDB" id="6519316at2759"/>
<protein>
    <recommendedName>
        <fullName evidence="4">Tick transposon</fullName>
    </recommendedName>
</protein>
<accession>A0A9J6FF35</accession>
<dbReference type="EMBL" id="JABSTR010000001">
    <property type="protein sequence ID" value="KAH9360952.1"/>
    <property type="molecule type" value="Genomic_DNA"/>
</dbReference>
<sequence length="156" mass="17433">MNTYSEIVTWYRLSRRTMPPPHPGLTRAEAVLYRQLQTHSVLTPALARYVCPEAYETDICRLCKDQRATLAHILWQCNNEATGTTLPQEIEDAKCSANLDTQLQAVNTIIAALELQRPSSQRQEEPTRSSAQGTTGSVRDLDRVAPGMSMDPSTED</sequence>
<comment type="caution">
    <text evidence="2">The sequence shown here is derived from an EMBL/GenBank/DDBJ whole genome shotgun (WGS) entry which is preliminary data.</text>
</comment>
<gene>
    <name evidence="2" type="ORF">HPB48_007033</name>
</gene>
<reference evidence="2 3" key="1">
    <citation type="journal article" date="2020" name="Cell">
        <title>Large-Scale Comparative Analyses of Tick Genomes Elucidate Their Genetic Diversity and Vector Capacities.</title>
        <authorList>
            <consortium name="Tick Genome and Microbiome Consortium (TIGMIC)"/>
            <person name="Jia N."/>
            <person name="Wang J."/>
            <person name="Shi W."/>
            <person name="Du L."/>
            <person name="Sun Y."/>
            <person name="Zhan W."/>
            <person name="Jiang J.F."/>
            <person name="Wang Q."/>
            <person name="Zhang B."/>
            <person name="Ji P."/>
            <person name="Bell-Sakyi L."/>
            <person name="Cui X.M."/>
            <person name="Yuan T.T."/>
            <person name="Jiang B.G."/>
            <person name="Yang W.F."/>
            <person name="Lam T.T."/>
            <person name="Chang Q.C."/>
            <person name="Ding S.J."/>
            <person name="Wang X.J."/>
            <person name="Zhu J.G."/>
            <person name="Ruan X.D."/>
            <person name="Zhao L."/>
            <person name="Wei J.T."/>
            <person name="Ye R.Z."/>
            <person name="Que T.C."/>
            <person name="Du C.H."/>
            <person name="Zhou Y.H."/>
            <person name="Cheng J.X."/>
            <person name="Dai P.F."/>
            <person name="Guo W.B."/>
            <person name="Han X.H."/>
            <person name="Huang E.J."/>
            <person name="Li L.F."/>
            <person name="Wei W."/>
            <person name="Gao Y.C."/>
            <person name="Liu J.Z."/>
            <person name="Shao H.Z."/>
            <person name="Wang X."/>
            <person name="Wang C.C."/>
            <person name="Yang T.C."/>
            <person name="Huo Q.B."/>
            <person name="Li W."/>
            <person name="Chen H.Y."/>
            <person name="Chen S.E."/>
            <person name="Zhou L.G."/>
            <person name="Ni X.B."/>
            <person name="Tian J.H."/>
            <person name="Sheng Y."/>
            <person name="Liu T."/>
            <person name="Pan Y.S."/>
            <person name="Xia L.Y."/>
            <person name="Li J."/>
            <person name="Zhao F."/>
            <person name="Cao W.C."/>
        </authorList>
    </citation>
    <scope>NUCLEOTIDE SEQUENCE [LARGE SCALE GENOMIC DNA]</scope>
    <source>
        <strain evidence="2">HaeL-2018</strain>
    </source>
</reference>
<feature type="region of interest" description="Disordered" evidence="1">
    <location>
        <begin position="116"/>
        <end position="156"/>
    </location>
</feature>
<feature type="compositionally biased region" description="Polar residues" evidence="1">
    <location>
        <begin position="128"/>
        <end position="137"/>
    </location>
</feature>
<evidence type="ECO:0000313" key="3">
    <source>
        <dbReference type="Proteomes" id="UP000821853"/>
    </source>
</evidence>
<evidence type="ECO:0000256" key="1">
    <source>
        <dbReference type="SAM" id="MobiDB-lite"/>
    </source>
</evidence>
<evidence type="ECO:0000313" key="2">
    <source>
        <dbReference type="EMBL" id="KAH9360952.1"/>
    </source>
</evidence>
<dbReference type="VEuPathDB" id="VectorBase:HLOH_055424"/>
<dbReference type="AlphaFoldDB" id="A0A9J6FF35"/>